<feature type="domain" description="Bifunctional inhibitor/plant lipid transfer protein/seed storage helical" evidence="2">
    <location>
        <begin position="36"/>
        <end position="114"/>
    </location>
</feature>
<reference evidence="3 4" key="1">
    <citation type="submission" date="2017-07" db="EMBL/GenBank/DDBJ databases">
        <title>An improved, manually edited Actinidia chinensis var. chinensis (kiwifruit) genome highlights the challenges associated with draft genomes and gene prediction in plants.</title>
        <authorList>
            <person name="Pilkington S."/>
            <person name="Crowhurst R."/>
            <person name="Hilario E."/>
            <person name="Nardozza S."/>
            <person name="Fraser L."/>
            <person name="Peng Y."/>
            <person name="Gunaseelan K."/>
            <person name="Simpson R."/>
            <person name="Tahir J."/>
            <person name="Deroles S."/>
            <person name="Templeton K."/>
            <person name="Luo Z."/>
            <person name="Davy M."/>
            <person name="Cheng C."/>
            <person name="Mcneilage M."/>
            <person name="Scaglione D."/>
            <person name="Liu Y."/>
            <person name="Zhang Q."/>
            <person name="Datson P."/>
            <person name="De Silva N."/>
            <person name="Gardiner S."/>
            <person name="Bassett H."/>
            <person name="Chagne D."/>
            <person name="Mccallum J."/>
            <person name="Dzierzon H."/>
            <person name="Deng C."/>
            <person name="Wang Y.-Y."/>
            <person name="Barron N."/>
            <person name="Manako K."/>
            <person name="Bowen J."/>
            <person name="Foster T."/>
            <person name="Erridge Z."/>
            <person name="Tiffin H."/>
            <person name="Waite C."/>
            <person name="Davies K."/>
            <person name="Grierson E."/>
            <person name="Laing W."/>
            <person name="Kirk R."/>
            <person name="Chen X."/>
            <person name="Wood M."/>
            <person name="Montefiori M."/>
            <person name="Brummell D."/>
            <person name="Schwinn K."/>
            <person name="Catanach A."/>
            <person name="Fullerton C."/>
            <person name="Li D."/>
            <person name="Meiyalaghan S."/>
            <person name="Nieuwenhuizen N."/>
            <person name="Read N."/>
            <person name="Prakash R."/>
            <person name="Hunter D."/>
            <person name="Zhang H."/>
            <person name="Mckenzie M."/>
            <person name="Knabel M."/>
            <person name="Harris A."/>
            <person name="Allan A."/>
            <person name="Chen A."/>
            <person name="Janssen B."/>
            <person name="Plunkett B."/>
            <person name="Dwamena C."/>
            <person name="Voogd C."/>
            <person name="Leif D."/>
            <person name="Lafferty D."/>
            <person name="Souleyre E."/>
            <person name="Varkonyi-Gasic E."/>
            <person name="Gambi F."/>
            <person name="Hanley J."/>
            <person name="Yao J.-L."/>
            <person name="Cheung J."/>
            <person name="David K."/>
            <person name="Warren B."/>
            <person name="Marsh K."/>
            <person name="Snowden K."/>
            <person name="Lin-Wang K."/>
            <person name="Brian L."/>
            <person name="Martinez-Sanchez M."/>
            <person name="Wang M."/>
            <person name="Ileperuma N."/>
            <person name="Macnee N."/>
            <person name="Campin R."/>
            <person name="Mcatee P."/>
            <person name="Drummond R."/>
            <person name="Espley R."/>
            <person name="Ireland H."/>
            <person name="Wu R."/>
            <person name="Atkinson R."/>
            <person name="Karunairetnam S."/>
            <person name="Bulley S."/>
            <person name="Chunkath S."/>
            <person name="Hanley Z."/>
            <person name="Storey R."/>
            <person name="Thrimawithana A."/>
            <person name="Thomson S."/>
            <person name="David C."/>
            <person name="Testolin R."/>
        </authorList>
    </citation>
    <scope>NUCLEOTIDE SEQUENCE [LARGE SCALE GENOMIC DNA]</scope>
    <source>
        <strain evidence="4">cv. Red5</strain>
        <tissue evidence="3">Young leaf</tissue>
    </source>
</reference>
<feature type="chain" id="PRO_5015310919" evidence="1">
    <location>
        <begin position="31"/>
        <end position="120"/>
    </location>
</feature>
<dbReference type="SUPFAM" id="SSF47699">
    <property type="entry name" value="Bifunctional inhibitor/lipid-transfer protein/seed storage 2S albumin"/>
    <property type="match status" value="1"/>
</dbReference>
<dbReference type="InterPro" id="IPR036312">
    <property type="entry name" value="Bifun_inhib/LTP/seed_sf"/>
</dbReference>
<evidence type="ECO:0000313" key="3">
    <source>
        <dbReference type="EMBL" id="PSR93494.1"/>
    </source>
</evidence>
<dbReference type="Proteomes" id="UP000241394">
    <property type="component" value="Chromosome LG24"/>
</dbReference>
<evidence type="ECO:0000256" key="1">
    <source>
        <dbReference type="SAM" id="SignalP"/>
    </source>
</evidence>
<dbReference type="STRING" id="1590841.A0A2R6PMD8"/>
<keyword evidence="4" id="KW-1185">Reference proteome</keyword>
<dbReference type="OMA" id="RIGPREC"/>
<organism evidence="3 4">
    <name type="scientific">Actinidia chinensis var. chinensis</name>
    <name type="common">Chinese soft-hair kiwi</name>
    <dbReference type="NCBI Taxonomy" id="1590841"/>
    <lineage>
        <taxon>Eukaryota</taxon>
        <taxon>Viridiplantae</taxon>
        <taxon>Streptophyta</taxon>
        <taxon>Embryophyta</taxon>
        <taxon>Tracheophyta</taxon>
        <taxon>Spermatophyta</taxon>
        <taxon>Magnoliopsida</taxon>
        <taxon>eudicotyledons</taxon>
        <taxon>Gunneridae</taxon>
        <taxon>Pentapetalae</taxon>
        <taxon>asterids</taxon>
        <taxon>Ericales</taxon>
        <taxon>Actinidiaceae</taxon>
        <taxon>Actinidia</taxon>
    </lineage>
</organism>
<protein>
    <submittedName>
        <fullName evidence="3">Bifunctional inhibitor/plant lipid transfer protein/seed storage helical domain protein</fullName>
    </submittedName>
</protein>
<reference evidence="4" key="2">
    <citation type="journal article" date="2018" name="BMC Genomics">
        <title>A manually annotated Actinidia chinensis var. chinensis (kiwifruit) genome highlights the challenges associated with draft genomes and gene prediction in plants.</title>
        <authorList>
            <person name="Pilkington S.M."/>
            <person name="Crowhurst R."/>
            <person name="Hilario E."/>
            <person name="Nardozza S."/>
            <person name="Fraser L."/>
            <person name="Peng Y."/>
            <person name="Gunaseelan K."/>
            <person name="Simpson R."/>
            <person name="Tahir J."/>
            <person name="Deroles S.C."/>
            <person name="Templeton K."/>
            <person name="Luo Z."/>
            <person name="Davy M."/>
            <person name="Cheng C."/>
            <person name="McNeilage M."/>
            <person name="Scaglione D."/>
            <person name="Liu Y."/>
            <person name="Zhang Q."/>
            <person name="Datson P."/>
            <person name="De Silva N."/>
            <person name="Gardiner S.E."/>
            <person name="Bassett H."/>
            <person name="Chagne D."/>
            <person name="McCallum J."/>
            <person name="Dzierzon H."/>
            <person name="Deng C."/>
            <person name="Wang Y.Y."/>
            <person name="Barron L."/>
            <person name="Manako K."/>
            <person name="Bowen J."/>
            <person name="Foster T.M."/>
            <person name="Erridge Z.A."/>
            <person name="Tiffin H."/>
            <person name="Waite C.N."/>
            <person name="Davies K.M."/>
            <person name="Grierson E.P."/>
            <person name="Laing W.A."/>
            <person name="Kirk R."/>
            <person name="Chen X."/>
            <person name="Wood M."/>
            <person name="Montefiori M."/>
            <person name="Brummell D.A."/>
            <person name="Schwinn K.E."/>
            <person name="Catanach A."/>
            <person name="Fullerton C."/>
            <person name="Li D."/>
            <person name="Meiyalaghan S."/>
            <person name="Nieuwenhuizen N."/>
            <person name="Read N."/>
            <person name="Prakash R."/>
            <person name="Hunter D."/>
            <person name="Zhang H."/>
            <person name="McKenzie M."/>
            <person name="Knabel M."/>
            <person name="Harris A."/>
            <person name="Allan A.C."/>
            <person name="Gleave A."/>
            <person name="Chen A."/>
            <person name="Janssen B.J."/>
            <person name="Plunkett B."/>
            <person name="Ampomah-Dwamena C."/>
            <person name="Voogd C."/>
            <person name="Leif D."/>
            <person name="Lafferty D."/>
            <person name="Souleyre E.J.F."/>
            <person name="Varkonyi-Gasic E."/>
            <person name="Gambi F."/>
            <person name="Hanley J."/>
            <person name="Yao J.L."/>
            <person name="Cheung J."/>
            <person name="David K.M."/>
            <person name="Warren B."/>
            <person name="Marsh K."/>
            <person name="Snowden K.C."/>
            <person name="Lin-Wang K."/>
            <person name="Brian L."/>
            <person name="Martinez-Sanchez M."/>
            <person name="Wang M."/>
            <person name="Ileperuma N."/>
            <person name="Macnee N."/>
            <person name="Campin R."/>
            <person name="McAtee P."/>
            <person name="Drummond R.S.M."/>
            <person name="Espley R.V."/>
            <person name="Ireland H.S."/>
            <person name="Wu R."/>
            <person name="Atkinson R.G."/>
            <person name="Karunairetnam S."/>
            <person name="Bulley S."/>
            <person name="Chunkath S."/>
            <person name="Hanley Z."/>
            <person name="Storey R."/>
            <person name="Thrimawithana A.H."/>
            <person name="Thomson S."/>
            <person name="David C."/>
            <person name="Testolin R."/>
            <person name="Huang H."/>
            <person name="Hellens R.P."/>
            <person name="Schaffer R.J."/>
        </authorList>
    </citation>
    <scope>NUCLEOTIDE SEQUENCE [LARGE SCALE GENOMIC DNA]</scope>
    <source>
        <strain evidence="4">cv. Red5</strain>
    </source>
</reference>
<dbReference type="Gramene" id="PSR93494">
    <property type="protein sequence ID" value="PSR93494"/>
    <property type="gene ID" value="CEY00_Acc28108"/>
</dbReference>
<dbReference type="InParanoid" id="A0A2R6PMD8"/>
<evidence type="ECO:0000259" key="2">
    <source>
        <dbReference type="Pfam" id="PF14368"/>
    </source>
</evidence>
<dbReference type="Pfam" id="PF14368">
    <property type="entry name" value="LTP_2"/>
    <property type="match status" value="1"/>
</dbReference>
<dbReference type="PANTHER" id="PTHR33286">
    <property type="entry name" value="BIFUNCTIONAL INHIBITOR/LIPID-TRANSFER PROTEIN/SEED STORAGE 2S ALBUMIN SUPERFAMILY PROTEIN"/>
    <property type="match status" value="1"/>
</dbReference>
<dbReference type="Gene3D" id="1.10.110.10">
    <property type="entry name" value="Plant lipid-transfer and hydrophobic proteins"/>
    <property type="match status" value="1"/>
</dbReference>
<keyword evidence="1" id="KW-0732">Signal</keyword>
<dbReference type="EMBL" id="NKQK01000024">
    <property type="protein sequence ID" value="PSR93494.1"/>
    <property type="molecule type" value="Genomic_DNA"/>
</dbReference>
<feature type="signal peptide" evidence="1">
    <location>
        <begin position="1"/>
        <end position="30"/>
    </location>
</feature>
<name>A0A2R6PMD8_ACTCC</name>
<dbReference type="InterPro" id="IPR016140">
    <property type="entry name" value="Bifunc_inhib/LTP/seed_store"/>
</dbReference>
<dbReference type="AlphaFoldDB" id="A0A2R6PMD8"/>
<comment type="caution">
    <text evidence="3">The sequence shown here is derived from an EMBL/GenBank/DDBJ whole genome shotgun (WGS) entry which is preliminary data.</text>
</comment>
<accession>A0A2R6PMD8</accession>
<sequence>MAGERRSRYSWAAILFVVVVVVDLCGPRMARGMAQTDSLSPSQCRDERQLGVDACKNVLFGNPPTAACCVRIRVSHFECVCPVIDAKLAAIVTVARAVKIFKDCGRSVPHKFHCGSLYFP</sequence>
<proteinExistence type="predicted"/>
<evidence type="ECO:0000313" key="4">
    <source>
        <dbReference type="Proteomes" id="UP000241394"/>
    </source>
</evidence>
<gene>
    <name evidence="3" type="ORF">CEY00_Acc28108</name>
</gene>
<dbReference type="PANTHER" id="PTHR33286:SF28">
    <property type="entry name" value="BIFUNCTIONAL INHIBITOR_PLANT LIPID TRANSFER PROTEIN_SEED STORAGE HELICAL DOMAIN-CONTAINING PROTEIN"/>
    <property type="match status" value="1"/>
</dbReference>
<dbReference type="OrthoDB" id="1885440at2759"/>